<organism evidence="3 4">
    <name type="scientific">Caldifermentibacillus hisashii</name>
    <dbReference type="NCBI Taxonomy" id="996558"/>
    <lineage>
        <taxon>Bacteria</taxon>
        <taxon>Bacillati</taxon>
        <taxon>Bacillota</taxon>
        <taxon>Bacilli</taxon>
        <taxon>Bacillales</taxon>
        <taxon>Bacillaceae</taxon>
        <taxon>Caldifermentibacillus</taxon>
    </lineage>
</organism>
<dbReference type="PANTHER" id="PTHR34611:SF2">
    <property type="entry name" value="INACTIVE RECOMBINATION-PROMOTING NUCLEASE-LIKE PROTEIN RPNE-RELATED"/>
    <property type="match status" value="1"/>
</dbReference>
<evidence type="ECO:0000313" key="3">
    <source>
        <dbReference type="EMBL" id="MEL3955980.1"/>
    </source>
</evidence>
<reference evidence="3 4" key="1">
    <citation type="submission" date="2024-03" db="EMBL/GenBank/DDBJ databases">
        <title>Bacilli Hybrid Assemblies.</title>
        <authorList>
            <person name="Kovac J."/>
        </authorList>
    </citation>
    <scope>NUCLEOTIDE SEQUENCE [LARGE SCALE GENOMIC DNA]</scope>
    <source>
        <strain evidence="3 4">FSL M8-0022</strain>
    </source>
</reference>
<keyword evidence="4" id="KW-1185">Reference proteome</keyword>
<evidence type="ECO:0000313" key="4">
    <source>
        <dbReference type="Proteomes" id="UP001459714"/>
    </source>
</evidence>
<dbReference type="EMBL" id="JBBYAK010000001">
    <property type="protein sequence ID" value="MEL3955980.1"/>
    <property type="molecule type" value="Genomic_DNA"/>
</dbReference>
<gene>
    <name evidence="3" type="ORF">NST17_01900</name>
</gene>
<sequence>MKIQNPHDRFFRESMGNVTTAKDFLTHYLPKNVLQIIDLNTLEPQKDSFINQELEEGFSDLLFKADISGKEGYLYFLFEHKSYPDKGISLQLLKYMVEIWEAKINKEEQQQLPIVIPLVIYHGKTSWSIPTSLGANLNGYEELPKDVKVHVPDFDYIIYDLSGFSDEEIKGKVQTRILLTLLRDIFTKDIDELIHSILKCIHYLLELEDKQTGIEFLETMIRYVFSAANNLTKRDMEVIIKEIETTFPKGSEITMTLADIFREEGIQKGIEIGEANALAKTAIKQLTAKFGCLPEEMKEDIKKLDVITLELILSNIFNYTHLDDVKKIIS</sequence>
<accession>A0ABU9JVY6</accession>
<name>A0ABU9JVY6_9BACI</name>
<dbReference type="Proteomes" id="UP001459714">
    <property type="component" value="Unassembled WGS sequence"/>
</dbReference>
<comment type="caution">
    <text evidence="3">The sequence shown here is derived from an EMBL/GenBank/DDBJ whole genome shotgun (WGS) entry which is preliminary data.</text>
</comment>
<proteinExistence type="inferred from homology"/>
<protein>
    <submittedName>
        <fullName evidence="3">Rpn family recombination-promoting nuclease/putative transposase</fullName>
    </submittedName>
</protein>
<feature type="domain" description="Transposase (putative) YhgA-like" evidence="2">
    <location>
        <begin position="5"/>
        <end position="209"/>
    </location>
</feature>
<dbReference type="RefSeq" id="WP_326974023.1">
    <property type="nucleotide sequence ID" value="NZ_JARSHV010000045.1"/>
</dbReference>
<dbReference type="InterPro" id="IPR006842">
    <property type="entry name" value="Transposase_31"/>
</dbReference>
<dbReference type="InterPro" id="IPR051699">
    <property type="entry name" value="Rpn/YhgA-like_nuclease"/>
</dbReference>
<dbReference type="NCBIfam" id="TIGR01784">
    <property type="entry name" value="T_den_put_tspse"/>
    <property type="match status" value="1"/>
</dbReference>
<evidence type="ECO:0000259" key="2">
    <source>
        <dbReference type="Pfam" id="PF04754"/>
    </source>
</evidence>
<dbReference type="InterPro" id="IPR010106">
    <property type="entry name" value="RpnA"/>
</dbReference>
<evidence type="ECO:0000256" key="1">
    <source>
        <dbReference type="ARBA" id="ARBA00009787"/>
    </source>
</evidence>
<dbReference type="PANTHER" id="PTHR34611">
    <property type="match status" value="1"/>
</dbReference>
<comment type="similarity">
    <text evidence="1">Belongs to the Rpn/YhgA-like nuclease family.</text>
</comment>
<dbReference type="Pfam" id="PF04754">
    <property type="entry name" value="Transposase_31"/>
    <property type="match status" value="1"/>
</dbReference>